<dbReference type="Proteomes" id="UP000271981">
    <property type="component" value="Genome"/>
</dbReference>
<dbReference type="GeneID" id="40103119"/>
<name>A0A0P1KUH8_9CAUD</name>
<evidence type="ECO:0000313" key="2">
    <source>
        <dbReference type="Proteomes" id="UP000271981"/>
    </source>
</evidence>
<gene>
    <name evidence="1" type="primary">LOKI_33</name>
</gene>
<dbReference type="KEGG" id="vg:40103119"/>
<dbReference type="InterPro" id="IPR010982">
    <property type="entry name" value="Lambda_DNA-bd_dom_sf"/>
</dbReference>
<keyword evidence="2" id="KW-1185">Reference proteome</keyword>
<dbReference type="GO" id="GO:0003677">
    <property type="term" value="F:DNA binding"/>
    <property type="evidence" value="ECO:0007669"/>
    <property type="project" value="UniProtKB-KW"/>
</dbReference>
<dbReference type="SUPFAM" id="SSF47413">
    <property type="entry name" value="lambda repressor-like DNA-binding domains"/>
    <property type="match status" value="1"/>
</dbReference>
<organism evidence="1 2">
    <name type="scientific">Acinetobacter phage Loki</name>
    <dbReference type="NCBI Taxonomy" id="1970374"/>
    <lineage>
        <taxon>Viruses</taxon>
        <taxon>Duplodnaviria</taxon>
        <taxon>Heunggongvirae</taxon>
        <taxon>Uroviricota</taxon>
        <taxon>Caudoviricetes</taxon>
        <taxon>Lokivirus</taxon>
        <taxon>Lokivirus loki</taxon>
    </lineage>
</organism>
<dbReference type="RefSeq" id="YP_009626218.1">
    <property type="nucleotide sequence ID" value="NC_042137.1"/>
</dbReference>
<sequence length="82" mass="9237">MYDSIWANTVLEMLKEKPTYVSYEEIAERSGVGIGFINTFATGKVKSPSITRVEKLYNTLKEIKAEHIAKAQAWGVEINVTK</sequence>
<reference evidence="2" key="1">
    <citation type="submission" date="2015-10" db="EMBL/GenBank/DDBJ databases">
        <authorList>
            <person name="Turner D."/>
        </authorList>
    </citation>
    <scope>NUCLEOTIDE SEQUENCE [LARGE SCALE GENOMIC DNA]</scope>
</reference>
<keyword evidence="1" id="KW-0238">DNA-binding</keyword>
<accession>A0A0P1KUH8</accession>
<protein>
    <submittedName>
        <fullName evidence="1">Putative DNA-binding protein</fullName>
    </submittedName>
</protein>
<proteinExistence type="predicted"/>
<dbReference type="EMBL" id="LN890663">
    <property type="protein sequence ID" value="CUS06494.1"/>
    <property type="molecule type" value="Genomic_DNA"/>
</dbReference>
<dbReference type="OrthoDB" id="36502at10239"/>
<evidence type="ECO:0000313" key="1">
    <source>
        <dbReference type="EMBL" id="CUS06494.1"/>
    </source>
</evidence>